<dbReference type="PROSITE" id="PS00108">
    <property type="entry name" value="PROTEIN_KINASE_ST"/>
    <property type="match status" value="1"/>
</dbReference>
<evidence type="ECO:0000313" key="4">
    <source>
        <dbReference type="EMBL" id="TDH69864.1"/>
    </source>
</evidence>
<dbReference type="OrthoDB" id="28230at2759"/>
<dbReference type="GO" id="GO:0004674">
    <property type="term" value="F:protein serine/threonine kinase activity"/>
    <property type="evidence" value="ECO:0007669"/>
    <property type="project" value="TreeGrafter"/>
</dbReference>
<sequence length="763" mass="84012">MVRQCRARLAAFVALGFSTIVPYFVASTVMQRDSVITNTFKASIEVALPISDSFVFNGSTSDIARQLYLRHAAGESIGKCVPNTIPSAINARLAPLNVSFDNLPGLLQRALLWDSGYVLSPGNDAVQIWTLGGRSMANLAISRVEYRTTGCAALNCKQPDDTMYTVNEACTGTQMLTAAKCMMDYFDSDTSTYLAIWSDGGDSAMVPSIRAVKHGWIDSLTNESYLVYAIHTMMADSEPAYGTCNEDGYGSLVVPCYPMQQTSADIVAVMSEPVATPWLTAWIKQYQLQSESTVQSGADSTGTGWSWWLLGPIVLVGAIACMCITFVVFKKRQRLQAFYMSRLSPAESECSRKSKPSGPLIAPRQQQNRTSMRRTEQETIGDFSRTLRLPNKDDSPINEQAPIMEETLPRSRRNTAPSHLRLQGSHVAIEFNAPPFHRGSVPVVSALSREAPSRSTSRATLQIPLPAGPSVSAQEALERRLHLSCSRPSSARELNATLRPSSSHLSGRPSSARSLRSSAVSLANRCSHDVWSDHSSDRYNGEHFYLPSLRESMSMSTMSNLMPSIRDSIQADRARIPAMRETFSRSSATDNVHGDLMTWAKDKIDMAIGIARAIYYLHTRQVIHRDIKAKNILLTKGLQPKLIDFGTSRVWEPNNMSAGIGTPYWTAPEVLESSNYTEKADIYSFGVLLAELDTCQVPFYNTVGSNGEKMKPFHVLKEVVDGNLRPSLTVGCPQRIRKAADDCFQRDPTLRPTAAELVRLLGG</sequence>
<dbReference type="GeneID" id="94352217"/>
<protein>
    <recommendedName>
        <fullName evidence="3">Protein kinase domain-containing protein</fullName>
    </recommendedName>
</protein>
<dbReference type="SUPFAM" id="SSF56112">
    <property type="entry name" value="Protein kinase-like (PK-like)"/>
    <property type="match status" value="1"/>
</dbReference>
<gene>
    <name evidence="4" type="ORF">CCR75_008494</name>
</gene>
<comment type="caution">
    <text evidence="4">The sequence shown here is derived from an EMBL/GenBank/DDBJ whole genome shotgun (WGS) entry which is preliminary data.</text>
</comment>
<feature type="region of interest" description="Disordered" evidence="1">
    <location>
        <begin position="348"/>
        <end position="415"/>
    </location>
</feature>
<dbReference type="PROSITE" id="PS50011">
    <property type="entry name" value="PROTEIN_KINASE_DOM"/>
    <property type="match status" value="1"/>
</dbReference>
<keyword evidence="5" id="KW-1185">Reference proteome</keyword>
<dbReference type="InterPro" id="IPR051681">
    <property type="entry name" value="Ser/Thr_Kinases-Pseudokinases"/>
</dbReference>
<dbReference type="SMART" id="SM00220">
    <property type="entry name" value="S_TKc"/>
    <property type="match status" value="1"/>
</dbReference>
<evidence type="ECO:0000256" key="2">
    <source>
        <dbReference type="SAM" id="Phobius"/>
    </source>
</evidence>
<reference evidence="4 5" key="1">
    <citation type="journal article" date="2021" name="Genome Biol.">
        <title>AFLAP: assembly-free linkage analysis pipeline using k-mers from genome sequencing data.</title>
        <authorList>
            <person name="Fletcher K."/>
            <person name="Zhang L."/>
            <person name="Gil J."/>
            <person name="Han R."/>
            <person name="Cavanaugh K."/>
            <person name="Michelmore R."/>
        </authorList>
    </citation>
    <scope>NUCLEOTIDE SEQUENCE [LARGE SCALE GENOMIC DNA]</scope>
    <source>
        <strain evidence="4 5">SF5</strain>
    </source>
</reference>
<evidence type="ECO:0000256" key="1">
    <source>
        <dbReference type="SAM" id="MobiDB-lite"/>
    </source>
</evidence>
<feature type="domain" description="Protein kinase" evidence="3">
    <location>
        <begin position="459"/>
        <end position="763"/>
    </location>
</feature>
<feature type="transmembrane region" description="Helical" evidence="2">
    <location>
        <begin position="305"/>
        <end position="329"/>
    </location>
</feature>
<dbReference type="Proteomes" id="UP000294530">
    <property type="component" value="Unassembled WGS sequence"/>
</dbReference>
<dbReference type="GO" id="GO:0005524">
    <property type="term" value="F:ATP binding"/>
    <property type="evidence" value="ECO:0007669"/>
    <property type="project" value="InterPro"/>
</dbReference>
<dbReference type="KEGG" id="blac:94352217"/>
<dbReference type="PANTHER" id="PTHR44329">
    <property type="entry name" value="SERINE/THREONINE-PROTEIN KINASE TNNI3K-RELATED"/>
    <property type="match status" value="1"/>
</dbReference>
<evidence type="ECO:0000313" key="5">
    <source>
        <dbReference type="Proteomes" id="UP000294530"/>
    </source>
</evidence>
<dbReference type="InterPro" id="IPR000719">
    <property type="entry name" value="Prot_kinase_dom"/>
</dbReference>
<feature type="region of interest" description="Disordered" evidence="1">
    <location>
        <begin position="493"/>
        <end position="513"/>
    </location>
</feature>
<proteinExistence type="predicted"/>
<dbReference type="Gene3D" id="1.10.510.10">
    <property type="entry name" value="Transferase(Phosphotransferase) domain 1"/>
    <property type="match status" value="1"/>
</dbReference>
<dbReference type="Pfam" id="PF00069">
    <property type="entry name" value="Pkinase"/>
    <property type="match status" value="1"/>
</dbReference>
<name>A0A976FNW3_BRELC</name>
<keyword evidence="2" id="KW-1133">Transmembrane helix</keyword>
<accession>A0A976FNW3</accession>
<dbReference type="EMBL" id="SHOA02000008">
    <property type="protein sequence ID" value="TDH69864.1"/>
    <property type="molecule type" value="Genomic_DNA"/>
</dbReference>
<keyword evidence="2" id="KW-0472">Membrane</keyword>
<dbReference type="PANTHER" id="PTHR44329:SF214">
    <property type="entry name" value="PROTEIN KINASE DOMAIN-CONTAINING PROTEIN"/>
    <property type="match status" value="1"/>
</dbReference>
<dbReference type="InterPro" id="IPR011009">
    <property type="entry name" value="Kinase-like_dom_sf"/>
</dbReference>
<dbReference type="AlphaFoldDB" id="A0A976FNW3"/>
<feature type="compositionally biased region" description="Low complexity" evidence="1">
    <location>
        <begin position="498"/>
        <end position="513"/>
    </location>
</feature>
<dbReference type="InterPro" id="IPR008271">
    <property type="entry name" value="Ser/Thr_kinase_AS"/>
</dbReference>
<keyword evidence="2" id="KW-0812">Transmembrane</keyword>
<dbReference type="RefSeq" id="XP_067819363.1">
    <property type="nucleotide sequence ID" value="XM_067966546.1"/>
</dbReference>
<evidence type="ECO:0000259" key="3">
    <source>
        <dbReference type="PROSITE" id="PS50011"/>
    </source>
</evidence>
<organism evidence="4 5">
    <name type="scientific">Bremia lactucae</name>
    <name type="common">Lettuce downy mildew</name>
    <dbReference type="NCBI Taxonomy" id="4779"/>
    <lineage>
        <taxon>Eukaryota</taxon>
        <taxon>Sar</taxon>
        <taxon>Stramenopiles</taxon>
        <taxon>Oomycota</taxon>
        <taxon>Peronosporomycetes</taxon>
        <taxon>Peronosporales</taxon>
        <taxon>Peronosporaceae</taxon>
        <taxon>Bremia</taxon>
    </lineage>
</organism>